<dbReference type="OrthoDB" id="5415699at2"/>
<dbReference type="Pfam" id="PF02596">
    <property type="entry name" value="DUF169"/>
    <property type="match status" value="1"/>
</dbReference>
<sequence>MRWDEAAELLLKTLRLYHDPVAVFFLRGDEEFRPEARPKNRLSICQYLAHVREVGESLLLLPENLHCQTAAFVVGFPYREQNVMKTLHKFLQPEAAERLYRERPRLKEGEFRGFGFVPLAKAYRDPEVVLMVVDTLQAAHLLDFYLYGAGLTEIPLSHYPNAAVCGSMVKAYLTGYPVMSFPCPGAFSSGKMDRGELILAFPGEAFKIVLRVLEEKAREGKVSFLGGPRLVGEDICRNCPLITFGPPGK</sequence>
<reference evidence="1 2" key="1">
    <citation type="submission" date="2016-04" db="EMBL/GenBank/DDBJ databases">
        <title>Genome analysis of Thermosulfurimonas dismutans, the first thermophilic sulfur-disproportionating bacterium of the phylum Thermodesulfobacteria.</title>
        <authorList>
            <person name="Mardanov A.V."/>
            <person name="Beletsky A.V."/>
            <person name="Kadnikov V.V."/>
            <person name="Slobodkin A.I."/>
            <person name="Ravin N.V."/>
        </authorList>
    </citation>
    <scope>NUCLEOTIDE SEQUENCE [LARGE SCALE GENOMIC DNA]</scope>
    <source>
        <strain evidence="1 2">S95</strain>
    </source>
</reference>
<comment type="caution">
    <text evidence="1">The sequence shown here is derived from an EMBL/GenBank/DDBJ whole genome shotgun (WGS) entry which is preliminary data.</text>
</comment>
<dbReference type="STRING" id="999894.TDIS_0140"/>
<dbReference type="EMBL" id="LWLG01000001">
    <property type="protein sequence ID" value="OAQ21622.1"/>
    <property type="molecule type" value="Genomic_DNA"/>
</dbReference>
<accession>A0A179D856</accession>
<evidence type="ECO:0000313" key="2">
    <source>
        <dbReference type="Proteomes" id="UP000078390"/>
    </source>
</evidence>
<keyword evidence="2" id="KW-1185">Reference proteome</keyword>
<protein>
    <recommendedName>
        <fullName evidence="3">DUF169 domain-containing protein</fullName>
    </recommendedName>
</protein>
<organism evidence="1 2">
    <name type="scientific">Thermosulfurimonas dismutans</name>
    <dbReference type="NCBI Taxonomy" id="999894"/>
    <lineage>
        <taxon>Bacteria</taxon>
        <taxon>Pseudomonadati</taxon>
        <taxon>Thermodesulfobacteriota</taxon>
        <taxon>Thermodesulfobacteria</taxon>
        <taxon>Thermodesulfobacteriales</taxon>
        <taxon>Thermodesulfobacteriaceae</taxon>
        <taxon>Thermosulfurimonas</taxon>
    </lineage>
</organism>
<gene>
    <name evidence="1" type="ORF">TDIS_0140</name>
</gene>
<evidence type="ECO:0008006" key="3">
    <source>
        <dbReference type="Google" id="ProtNLM"/>
    </source>
</evidence>
<dbReference type="RefSeq" id="WP_068668275.1">
    <property type="nucleotide sequence ID" value="NZ_LWLG01000001.1"/>
</dbReference>
<name>A0A179D856_9BACT</name>
<dbReference type="PANTHER" id="PTHR37954:SF3">
    <property type="entry name" value="DUF169 DOMAIN-CONTAINING PROTEIN"/>
    <property type="match status" value="1"/>
</dbReference>
<evidence type="ECO:0000313" key="1">
    <source>
        <dbReference type="EMBL" id="OAQ21622.1"/>
    </source>
</evidence>
<dbReference type="Proteomes" id="UP000078390">
    <property type="component" value="Unassembled WGS sequence"/>
</dbReference>
<proteinExistence type="predicted"/>
<dbReference type="InterPro" id="IPR003748">
    <property type="entry name" value="DUF169"/>
</dbReference>
<dbReference type="AlphaFoldDB" id="A0A179D856"/>
<dbReference type="PANTHER" id="PTHR37954">
    <property type="entry name" value="BLL4979 PROTEIN"/>
    <property type="match status" value="1"/>
</dbReference>